<dbReference type="SUPFAM" id="SSF52540">
    <property type="entry name" value="P-loop containing nucleoside triphosphate hydrolases"/>
    <property type="match status" value="1"/>
</dbReference>
<dbReference type="EMBL" id="JAHJDP010000076">
    <property type="protein sequence ID" value="MBU2691765.1"/>
    <property type="molecule type" value="Genomic_DNA"/>
</dbReference>
<dbReference type="Pfam" id="PF13086">
    <property type="entry name" value="AAA_11"/>
    <property type="match status" value="1"/>
</dbReference>
<organism evidence="2 3">
    <name type="scientific">Eiseniibacteriota bacterium</name>
    <dbReference type="NCBI Taxonomy" id="2212470"/>
    <lineage>
        <taxon>Bacteria</taxon>
        <taxon>Candidatus Eiseniibacteriota</taxon>
    </lineage>
</organism>
<dbReference type="CDD" id="cd17934">
    <property type="entry name" value="DEXXQc_Upf1-like"/>
    <property type="match status" value="1"/>
</dbReference>
<dbReference type="Proteomes" id="UP000777784">
    <property type="component" value="Unassembled WGS sequence"/>
</dbReference>
<evidence type="ECO:0000313" key="2">
    <source>
        <dbReference type="EMBL" id="MBU2691765.1"/>
    </source>
</evidence>
<dbReference type="GO" id="GO:0004386">
    <property type="term" value="F:helicase activity"/>
    <property type="evidence" value="ECO:0007669"/>
    <property type="project" value="InterPro"/>
</dbReference>
<reference evidence="2" key="1">
    <citation type="submission" date="2021-05" db="EMBL/GenBank/DDBJ databases">
        <title>Energy efficiency and biological interactions define the core microbiome of deep oligotrophic groundwater.</title>
        <authorList>
            <person name="Mehrshad M."/>
            <person name="Lopez-Fernandez M."/>
            <person name="Bell E."/>
            <person name="Bernier-Latmani R."/>
            <person name="Bertilsson S."/>
            <person name="Dopson M."/>
        </authorList>
    </citation>
    <scope>NUCLEOTIDE SEQUENCE</scope>
    <source>
        <strain evidence="2">Modern_marine.mb.64</strain>
    </source>
</reference>
<comment type="caution">
    <text evidence="2">The sequence shown here is derived from an EMBL/GenBank/DDBJ whole genome shotgun (WGS) entry which is preliminary data.</text>
</comment>
<dbReference type="InterPro" id="IPR041677">
    <property type="entry name" value="DNA2/NAM7_AAA_11"/>
</dbReference>
<sequence length="380" mass="41184">MLKKFAETGGEPPAKLALVPNEYVPTQKIEDSIERTVREYQESGQLPSALEDFLHRRRPRIRKRTRGPIIRKGEDILAGTLDAVLNMQDTTLCIQGPRGSGKTHTAAHVILGLLQAGKRVGISAKSHKSICHLMGKVAEFARDEGFSLSATKVGGDKDDPLFDRTGIQYKSSIKQAVGKKALIGGTAWAFSIPDAAGQFDYLFVDEAGQVCIANLRGMIPSTRNVLLLVDQMQLGQSTSGVHPGESGLSTLEYLLQDHATIPDDLGIFLEQPGGCIPTCAGLFPRRSTIGRLQPEEHTAARRILVARSGSVKGRIKEAPARSLAITREAGLLFIPVEHGSNVQGSDEEVEVIQRLVSSLLRPVHPHAGNHGNYCIAPQFE</sequence>
<accession>A0A948W727</accession>
<dbReference type="Gene3D" id="3.40.50.300">
    <property type="entry name" value="P-loop containing nucleotide triphosphate hydrolases"/>
    <property type="match status" value="1"/>
</dbReference>
<feature type="domain" description="DNA2/NAM7 helicase helicase" evidence="1">
    <location>
        <begin position="88"/>
        <end position="157"/>
    </location>
</feature>
<dbReference type="InterPro" id="IPR027417">
    <property type="entry name" value="P-loop_NTPase"/>
</dbReference>
<gene>
    <name evidence="2" type="ORF">KJ970_12635</name>
</gene>
<evidence type="ECO:0000259" key="1">
    <source>
        <dbReference type="Pfam" id="PF13086"/>
    </source>
</evidence>
<name>A0A948W727_UNCEI</name>
<protein>
    <recommendedName>
        <fullName evidence="1">DNA2/NAM7 helicase helicase domain-containing protein</fullName>
    </recommendedName>
</protein>
<dbReference type="AlphaFoldDB" id="A0A948W727"/>
<evidence type="ECO:0000313" key="3">
    <source>
        <dbReference type="Proteomes" id="UP000777784"/>
    </source>
</evidence>
<proteinExistence type="predicted"/>